<dbReference type="PROSITE" id="PS50878">
    <property type="entry name" value="RT_POL"/>
    <property type="match status" value="1"/>
</dbReference>
<dbReference type="OrthoDB" id="416454at2759"/>
<dbReference type="Pfam" id="PF00078">
    <property type="entry name" value="RVT_1"/>
    <property type="match status" value="1"/>
</dbReference>
<gene>
    <name evidence="2" type="ORF">ECPE_LOCUS1228</name>
</gene>
<proteinExistence type="predicted"/>
<dbReference type="SUPFAM" id="SSF56672">
    <property type="entry name" value="DNA/RNA polymerases"/>
    <property type="match status" value="1"/>
</dbReference>
<accession>A0A183A2P2</accession>
<evidence type="ECO:0000313" key="3">
    <source>
        <dbReference type="Proteomes" id="UP000272942"/>
    </source>
</evidence>
<dbReference type="EMBL" id="UZAN01006465">
    <property type="protein sequence ID" value="VDP35151.1"/>
    <property type="molecule type" value="Genomic_DNA"/>
</dbReference>
<protein>
    <submittedName>
        <fullName evidence="4">Reverse transcriptase domain-containing protein</fullName>
    </submittedName>
</protein>
<reference evidence="2 3" key="2">
    <citation type="submission" date="2018-11" db="EMBL/GenBank/DDBJ databases">
        <authorList>
            <consortium name="Pathogen Informatics"/>
        </authorList>
    </citation>
    <scope>NUCLEOTIDE SEQUENCE [LARGE SCALE GENOMIC DNA]</scope>
    <source>
        <strain evidence="2 3">Egypt</strain>
    </source>
</reference>
<dbReference type="Proteomes" id="UP000272942">
    <property type="component" value="Unassembled WGS sequence"/>
</dbReference>
<dbReference type="WBParaSite" id="ECPE_0000122701-mRNA-1">
    <property type="protein sequence ID" value="ECPE_0000122701-mRNA-1"/>
    <property type="gene ID" value="ECPE_0000122701"/>
</dbReference>
<sequence length="105" mass="12000">MQLSMTTNMTSGIPQGSALSPLLFLMFDHDPPREINNPYFLFADNFKVAGTNVYQDLQAVIRWSEKWDLPLNLAKYQLLTAEAELDIQAVSVEHNPSWYILLEVL</sequence>
<organism evidence="4">
    <name type="scientific">Echinostoma caproni</name>
    <dbReference type="NCBI Taxonomy" id="27848"/>
    <lineage>
        <taxon>Eukaryota</taxon>
        <taxon>Metazoa</taxon>
        <taxon>Spiralia</taxon>
        <taxon>Lophotrochozoa</taxon>
        <taxon>Platyhelminthes</taxon>
        <taxon>Trematoda</taxon>
        <taxon>Digenea</taxon>
        <taxon>Plagiorchiida</taxon>
        <taxon>Echinostomata</taxon>
        <taxon>Echinostomatoidea</taxon>
        <taxon>Echinostomatidae</taxon>
        <taxon>Echinostoma</taxon>
    </lineage>
</organism>
<evidence type="ECO:0000259" key="1">
    <source>
        <dbReference type="PROSITE" id="PS50878"/>
    </source>
</evidence>
<name>A0A183A2P2_9TREM</name>
<dbReference type="InterPro" id="IPR043502">
    <property type="entry name" value="DNA/RNA_pol_sf"/>
</dbReference>
<evidence type="ECO:0000313" key="4">
    <source>
        <dbReference type="WBParaSite" id="ECPE_0000122701-mRNA-1"/>
    </source>
</evidence>
<feature type="domain" description="Reverse transcriptase" evidence="1">
    <location>
        <begin position="1"/>
        <end position="92"/>
    </location>
</feature>
<evidence type="ECO:0000313" key="2">
    <source>
        <dbReference type="EMBL" id="VDP35151.1"/>
    </source>
</evidence>
<keyword evidence="3" id="KW-1185">Reference proteome</keyword>
<reference evidence="4" key="1">
    <citation type="submission" date="2016-06" db="UniProtKB">
        <authorList>
            <consortium name="WormBaseParasite"/>
        </authorList>
    </citation>
    <scope>IDENTIFICATION</scope>
</reference>
<dbReference type="InterPro" id="IPR000477">
    <property type="entry name" value="RT_dom"/>
</dbReference>
<dbReference type="AlphaFoldDB" id="A0A183A2P2"/>